<comment type="caution">
    <text evidence="3">The sequence shown here is derived from an EMBL/GenBank/DDBJ whole genome shotgun (WGS) entry which is preliminary data.</text>
</comment>
<dbReference type="InterPro" id="IPR001245">
    <property type="entry name" value="Ser-Thr/Tyr_kinase_cat_dom"/>
</dbReference>
<organism evidence="3 4">
    <name type="scientific">Prunus yedoensis var. nudiflora</name>
    <dbReference type="NCBI Taxonomy" id="2094558"/>
    <lineage>
        <taxon>Eukaryota</taxon>
        <taxon>Viridiplantae</taxon>
        <taxon>Streptophyta</taxon>
        <taxon>Embryophyta</taxon>
        <taxon>Tracheophyta</taxon>
        <taxon>Spermatophyta</taxon>
        <taxon>Magnoliopsida</taxon>
        <taxon>eudicotyledons</taxon>
        <taxon>Gunneridae</taxon>
        <taxon>Pentapetalae</taxon>
        <taxon>rosids</taxon>
        <taxon>fabids</taxon>
        <taxon>Rosales</taxon>
        <taxon>Rosaceae</taxon>
        <taxon>Amygdaloideae</taxon>
        <taxon>Amygdaleae</taxon>
        <taxon>Prunus</taxon>
    </lineage>
</organism>
<keyword evidence="4" id="KW-1185">Reference proteome</keyword>
<feature type="region of interest" description="Disordered" evidence="1">
    <location>
        <begin position="113"/>
        <end position="145"/>
    </location>
</feature>
<dbReference type="Pfam" id="PF07714">
    <property type="entry name" value="PK_Tyr_Ser-Thr"/>
    <property type="match status" value="1"/>
</dbReference>
<proteinExistence type="predicted"/>
<accession>A0A314XT72</accession>
<dbReference type="PANTHER" id="PTHR27006">
    <property type="entry name" value="PROMASTIGOTE SURFACE ANTIGEN PROTEIN PSA"/>
    <property type="match status" value="1"/>
</dbReference>
<reference evidence="3 4" key="1">
    <citation type="submission" date="2018-02" db="EMBL/GenBank/DDBJ databases">
        <title>Draft genome of wild Prunus yedoensis var. nudiflora.</title>
        <authorList>
            <person name="Baek S."/>
            <person name="Kim J.-H."/>
            <person name="Choi K."/>
            <person name="Kim G.-B."/>
            <person name="Cho A."/>
            <person name="Jang H."/>
            <person name="Shin C.-H."/>
            <person name="Yu H.-J."/>
            <person name="Mun J.-H."/>
        </authorList>
    </citation>
    <scope>NUCLEOTIDE SEQUENCE [LARGE SCALE GENOMIC DNA]</scope>
    <source>
        <strain evidence="4">cv. Jeju island</strain>
        <tissue evidence="3">Leaf</tissue>
    </source>
</reference>
<dbReference type="SUPFAM" id="SSF56112">
    <property type="entry name" value="Protein kinase-like (PK-like)"/>
    <property type="match status" value="1"/>
</dbReference>
<protein>
    <recommendedName>
        <fullName evidence="2">Serine-threonine/tyrosine-protein kinase catalytic domain-containing protein</fullName>
    </recommendedName>
</protein>
<dbReference type="AlphaFoldDB" id="A0A314XT72"/>
<gene>
    <name evidence="3" type="ORF">Pyn_20466</name>
</gene>
<sequence length="145" mass="16030">MSPEYALDGTFSVKSDVFSFGVVVLEINSGKKNTGLYQSKQSLSLINHAWRLWAENKVLDLMDNNLDESCNKSQFIKCVNVGLLCVQEDPVDRPTMSNVLNMLDSEIAIPPTPKQPAFVTRRGNSSTTASSSTKPETFSEIIKAR</sequence>
<evidence type="ECO:0000313" key="3">
    <source>
        <dbReference type="EMBL" id="PQP97262.1"/>
    </source>
</evidence>
<feature type="domain" description="Serine-threonine/tyrosine-protein kinase catalytic" evidence="2">
    <location>
        <begin position="1"/>
        <end position="103"/>
    </location>
</feature>
<dbReference type="Gene3D" id="1.10.510.10">
    <property type="entry name" value="Transferase(Phosphotransferase) domain 1"/>
    <property type="match status" value="1"/>
</dbReference>
<feature type="compositionally biased region" description="Polar residues" evidence="1">
    <location>
        <begin position="122"/>
        <end position="136"/>
    </location>
</feature>
<dbReference type="PANTHER" id="PTHR27006:SF562">
    <property type="entry name" value="REPEAT TRANSMEMBRANE PROTEIN KINASE, PUTATIVE-RELATED"/>
    <property type="match status" value="1"/>
</dbReference>
<evidence type="ECO:0000259" key="2">
    <source>
        <dbReference type="Pfam" id="PF07714"/>
    </source>
</evidence>
<dbReference type="Proteomes" id="UP000250321">
    <property type="component" value="Unassembled WGS sequence"/>
</dbReference>
<dbReference type="OrthoDB" id="4062651at2759"/>
<evidence type="ECO:0000256" key="1">
    <source>
        <dbReference type="SAM" id="MobiDB-lite"/>
    </source>
</evidence>
<name>A0A314XT72_PRUYE</name>
<dbReference type="InterPro" id="IPR011009">
    <property type="entry name" value="Kinase-like_dom_sf"/>
</dbReference>
<evidence type="ECO:0000313" key="4">
    <source>
        <dbReference type="Proteomes" id="UP000250321"/>
    </source>
</evidence>
<dbReference type="GO" id="GO:0004672">
    <property type="term" value="F:protein kinase activity"/>
    <property type="evidence" value="ECO:0007669"/>
    <property type="project" value="InterPro"/>
</dbReference>
<dbReference type="EMBL" id="PJQY01001991">
    <property type="protein sequence ID" value="PQP97262.1"/>
    <property type="molecule type" value="Genomic_DNA"/>
</dbReference>